<keyword evidence="1" id="KW-0677">Repeat</keyword>
<name>A0A8H4CS87_COLGL</name>
<dbReference type="InterPro" id="IPR027417">
    <property type="entry name" value="P-loop_NTPase"/>
</dbReference>
<evidence type="ECO:0000313" key="4">
    <source>
        <dbReference type="Proteomes" id="UP000613401"/>
    </source>
</evidence>
<dbReference type="GO" id="GO:0009116">
    <property type="term" value="P:nucleoside metabolic process"/>
    <property type="evidence" value="ECO:0007669"/>
    <property type="project" value="InterPro"/>
</dbReference>
<protein>
    <recommendedName>
        <fullName evidence="2">Nephrocystin 3-like N-terminal domain-containing protein</fullName>
    </recommendedName>
</protein>
<dbReference type="PANTHER" id="PTHR46082:SF11">
    <property type="entry name" value="AAA+ ATPASE DOMAIN-CONTAINING PROTEIN-RELATED"/>
    <property type="match status" value="1"/>
</dbReference>
<dbReference type="RefSeq" id="XP_045268065.1">
    <property type="nucleotide sequence ID" value="XM_045411007.1"/>
</dbReference>
<dbReference type="PANTHER" id="PTHR46082">
    <property type="entry name" value="ATP/GTP-BINDING PROTEIN-RELATED"/>
    <property type="match status" value="1"/>
</dbReference>
<dbReference type="Proteomes" id="UP000613401">
    <property type="component" value="Unassembled WGS sequence"/>
</dbReference>
<organism evidence="3 4">
    <name type="scientific">Colletotrichum gloeosporioides</name>
    <name type="common">Anthracnose fungus</name>
    <name type="synonym">Glomerella cingulata</name>
    <dbReference type="NCBI Taxonomy" id="474922"/>
    <lineage>
        <taxon>Eukaryota</taxon>
        <taxon>Fungi</taxon>
        <taxon>Dikarya</taxon>
        <taxon>Ascomycota</taxon>
        <taxon>Pezizomycotina</taxon>
        <taxon>Sordariomycetes</taxon>
        <taxon>Hypocreomycetidae</taxon>
        <taxon>Glomerellales</taxon>
        <taxon>Glomerellaceae</taxon>
        <taxon>Colletotrichum</taxon>
        <taxon>Colletotrichum gloeosporioides species complex</taxon>
    </lineage>
</organism>
<dbReference type="InterPro" id="IPR056884">
    <property type="entry name" value="NPHP3-like_N"/>
</dbReference>
<feature type="domain" description="Nephrocystin 3-like N-terminal" evidence="2">
    <location>
        <begin position="189"/>
        <end position="309"/>
    </location>
</feature>
<evidence type="ECO:0000259" key="2">
    <source>
        <dbReference type="Pfam" id="PF24883"/>
    </source>
</evidence>
<proteinExistence type="predicted"/>
<evidence type="ECO:0000313" key="3">
    <source>
        <dbReference type="EMBL" id="KAF3808906.1"/>
    </source>
</evidence>
<dbReference type="EMBL" id="WVTB01000017">
    <property type="protein sequence ID" value="KAF3808906.1"/>
    <property type="molecule type" value="Genomic_DNA"/>
</dbReference>
<dbReference type="SUPFAM" id="SSF53167">
    <property type="entry name" value="Purine and uridine phosphorylases"/>
    <property type="match status" value="1"/>
</dbReference>
<evidence type="ECO:0000256" key="1">
    <source>
        <dbReference type="ARBA" id="ARBA00022737"/>
    </source>
</evidence>
<keyword evidence="4" id="KW-1185">Reference proteome</keyword>
<reference evidence="3" key="2">
    <citation type="submission" date="2020-03" db="EMBL/GenBank/DDBJ databases">
        <authorList>
            <person name="Fu F.-F."/>
            <person name="Chen J."/>
        </authorList>
    </citation>
    <scope>NUCLEOTIDE SEQUENCE</scope>
    <source>
        <strain evidence="3">Lc1</strain>
    </source>
</reference>
<gene>
    <name evidence="3" type="ORF">GCG54_00011097</name>
</gene>
<accession>A0A8H4CS87</accession>
<dbReference type="InterPro" id="IPR035994">
    <property type="entry name" value="Nucleoside_phosphorylase_sf"/>
</dbReference>
<sequence>METEICVFCDRAGEVARKERRSTGPVIHYGITASGNSVMKNSLCRDEISMQMDEKCICFEMEAAGLMNAFPCLVIRGICDYADSHKNNRWQNYAAATAAAFSKELLQEIDAVDVSKSPDMKQIVEKIASWLTFVIVLEDISQLTSDTEKANQGFQQLNNNKLSQNIKNWLSPCDLWETHNSTLEHRQDGTGKWFLDSNAYASWKETPAVSVWVHGKPGCGRTTLCSTIIDDVIHGSMHQSRLLVFFYFAFTDNRRKSLDGAIRSLIGQLCSQSEDARTELKSLFSSHRDGARQPSTQSLCKIFENMIRCVGEV</sequence>
<dbReference type="Gene3D" id="3.40.50.1580">
    <property type="entry name" value="Nucleoside phosphorylase domain"/>
    <property type="match status" value="1"/>
</dbReference>
<dbReference type="Gene3D" id="3.40.50.300">
    <property type="entry name" value="P-loop containing nucleotide triphosphate hydrolases"/>
    <property type="match status" value="1"/>
</dbReference>
<dbReference type="Pfam" id="PF24883">
    <property type="entry name" value="NPHP3_N"/>
    <property type="match status" value="1"/>
</dbReference>
<dbReference type="InterPro" id="IPR053137">
    <property type="entry name" value="NLR-like"/>
</dbReference>
<dbReference type="GO" id="GO:0003824">
    <property type="term" value="F:catalytic activity"/>
    <property type="evidence" value="ECO:0007669"/>
    <property type="project" value="InterPro"/>
</dbReference>
<dbReference type="SUPFAM" id="SSF52540">
    <property type="entry name" value="P-loop containing nucleoside triphosphate hydrolases"/>
    <property type="match status" value="1"/>
</dbReference>
<reference evidence="3" key="1">
    <citation type="journal article" date="2020" name="Phytopathology">
        <title>Genome sequence and comparative analysis of Colletotrichum gloeosporioides isolated from Liriodendron leaves.</title>
        <authorList>
            <person name="Fu F.F."/>
            <person name="Hao Z."/>
            <person name="Wang P."/>
            <person name="Lu Y."/>
            <person name="Xue L.J."/>
            <person name="Wei G."/>
            <person name="Tian Y."/>
            <person name="Baishi H."/>
            <person name="Xu H."/>
            <person name="Shi J."/>
            <person name="Cheng T."/>
            <person name="Wang G."/>
            <person name="Yi Y."/>
            <person name="Chen J."/>
        </authorList>
    </citation>
    <scope>NUCLEOTIDE SEQUENCE</scope>
    <source>
        <strain evidence="3">Lc1</strain>
    </source>
</reference>
<comment type="caution">
    <text evidence="3">The sequence shown here is derived from an EMBL/GenBank/DDBJ whole genome shotgun (WGS) entry which is preliminary data.</text>
</comment>
<dbReference type="GeneID" id="69018223"/>
<dbReference type="AlphaFoldDB" id="A0A8H4CS87"/>